<reference evidence="1" key="1">
    <citation type="journal article" date="2022" name="Int. J. Syst. Evol. Microbiol.">
        <title>Pseudomonas aegrilactucae sp. nov. and Pseudomonas morbosilactucae sp. nov., pathogens causing bacterial rot of lettuce in Japan.</title>
        <authorList>
            <person name="Sawada H."/>
            <person name="Fujikawa T."/>
            <person name="Satou M."/>
        </authorList>
    </citation>
    <scope>NUCLEOTIDE SEQUENCE</scope>
    <source>
        <strain evidence="1">0166_1</strain>
    </source>
</reference>
<dbReference type="SUPFAM" id="SSF52402">
    <property type="entry name" value="Adenine nucleotide alpha hydrolases-like"/>
    <property type="match status" value="1"/>
</dbReference>
<evidence type="ECO:0000313" key="2">
    <source>
        <dbReference type="Proteomes" id="UP001162834"/>
    </source>
</evidence>
<protein>
    <recommendedName>
        <fullName evidence="3">N-acetyl sugar amidotransferase</fullName>
    </recommendedName>
</protein>
<proteinExistence type="predicted"/>
<name>A0A9E7C604_9ACTN</name>
<keyword evidence="2" id="KW-1185">Reference proteome</keyword>
<gene>
    <name evidence="1" type="ORF">DSM104329_05159</name>
</gene>
<dbReference type="AlphaFoldDB" id="A0A9E7C604"/>
<dbReference type="EMBL" id="CP087164">
    <property type="protein sequence ID" value="UGS38729.1"/>
    <property type="molecule type" value="Genomic_DNA"/>
</dbReference>
<accession>A0A9E7C604</accession>
<dbReference type="Proteomes" id="UP001162834">
    <property type="component" value="Chromosome"/>
</dbReference>
<sequence length="372" mass="41839">MNWCTRCVLPDTRPGIVLDAAGVCSACRAHGTRDEAVDWAARAAAFGELVERTRALDRRWDCVIPVSGGKDSTWQVVTCLEHGLHPLAVTWRTPGRTPLGQQNLDNLISLGVDHVDFTCSPLVERRFLLASLDRFGTTAIPMHLALFNVPLTVAARYDVPLVVWGENSAAEYVGDTAATHRLDAEWVRRYGAVHGTTAADWVSDELTERDLAPYFGPTDAELEAKGIEAVFLGEYLRWDPEMTARVAAEHGFRARDEGPRTGVYAHADIDDDFISIHHHLKWPKFGFTRSFDNLSLEIRNGRLTRDEAIARLRELGDETPYDDIAKFSAYVGIGTDDFFARAERWRNPDVWTRRDDGVWTIEGFLVDDWPWS</sequence>
<dbReference type="RefSeq" id="WP_259312745.1">
    <property type="nucleotide sequence ID" value="NZ_CP087164.1"/>
</dbReference>
<evidence type="ECO:0008006" key="3">
    <source>
        <dbReference type="Google" id="ProtNLM"/>
    </source>
</evidence>
<dbReference type="NCBIfam" id="TIGR03573">
    <property type="entry name" value="WbuX"/>
    <property type="match status" value="1"/>
</dbReference>
<dbReference type="InterPro" id="IPR020022">
    <property type="entry name" value="N-acetyl_sugar_amidoTrfase"/>
</dbReference>
<organism evidence="1 2">
    <name type="scientific">Capillimicrobium parvum</name>
    <dbReference type="NCBI Taxonomy" id="2884022"/>
    <lineage>
        <taxon>Bacteria</taxon>
        <taxon>Bacillati</taxon>
        <taxon>Actinomycetota</taxon>
        <taxon>Thermoleophilia</taxon>
        <taxon>Solirubrobacterales</taxon>
        <taxon>Capillimicrobiaceae</taxon>
        <taxon>Capillimicrobium</taxon>
    </lineage>
</organism>
<evidence type="ECO:0000313" key="1">
    <source>
        <dbReference type="EMBL" id="UGS38729.1"/>
    </source>
</evidence>
<dbReference type="KEGG" id="sbae:DSM104329_05159"/>